<proteinExistence type="evidence at transcript level"/>
<dbReference type="PANTHER" id="PTHR14074:SF16">
    <property type="entry name" value="ANTIVIRAL INNATE IMMUNE RESPONSE RECEPTOR RIG-I"/>
    <property type="match status" value="1"/>
</dbReference>
<dbReference type="InterPro" id="IPR014001">
    <property type="entry name" value="Helicase_ATP-bd"/>
</dbReference>
<dbReference type="SMART" id="SM00487">
    <property type="entry name" value="DEXDc"/>
    <property type="match status" value="1"/>
</dbReference>
<evidence type="ECO:0000256" key="7">
    <source>
        <dbReference type="ARBA" id="ARBA00022741"/>
    </source>
</evidence>
<feature type="domain" description="Helicase C-terminal" evidence="17">
    <location>
        <begin position="677"/>
        <end position="849"/>
    </location>
</feature>
<dbReference type="AlphaFoldDB" id="F1KSB6"/>
<protein>
    <recommendedName>
        <fullName evidence="3">RNA helicase</fullName>
        <ecNumber evidence="3">3.6.4.13</ecNumber>
    </recommendedName>
</protein>
<dbReference type="InterPro" id="IPR051363">
    <property type="entry name" value="RLR_Helicase"/>
</dbReference>
<evidence type="ECO:0000256" key="10">
    <source>
        <dbReference type="ARBA" id="ARBA00022833"/>
    </source>
</evidence>
<dbReference type="SMART" id="SM00490">
    <property type="entry name" value="HELICc"/>
    <property type="match status" value="1"/>
</dbReference>
<dbReference type="SUPFAM" id="SSF52540">
    <property type="entry name" value="P-loop containing nucleoside triphosphate hydrolases"/>
    <property type="match status" value="1"/>
</dbReference>
<dbReference type="GO" id="GO:0003723">
    <property type="term" value="F:RNA binding"/>
    <property type="evidence" value="ECO:0007669"/>
    <property type="project" value="UniProtKB-KW"/>
</dbReference>
<dbReference type="GO" id="GO:0005524">
    <property type="term" value="F:ATP binding"/>
    <property type="evidence" value="ECO:0007669"/>
    <property type="project" value="UniProtKB-KW"/>
</dbReference>
<accession>F1KSB6</accession>
<dbReference type="PROSITE" id="PS51789">
    <property type="entry name" value="RLR_CTR"/>
    <property type="match status" value="1"/>
</dbReference>
<dbReference type="Pfam" id="PF00271">
    <property type="entry name" value="Helicase_C"/>
    <property type="match status" value="1"/>
</dbReference>
<dbReference type="InterPro" id="IPR021673">
    <property type="entry name" value="RLR_CTR"/>
</dbReference>
<evidence type="ECO:0000256" key="8">
    <source>
        <dbReference type="ARBA" id="ARBA00022801"/>
    </source>
</evidence>
<dbReference type="CDD" id="cd18036">
    <property type="entry name" value="DEXHc_RLR"/>
    <property type="match status" value="1"/>
</dbReference>
<dbReference type="InterPro" id="IPR001650">
    <property type="entry name" value="Helicase_C-like"/>
</dbReference>
<dbReference type="EC" id="3.6.4.13" evidence="3"/>
<evidence type="ECO:0000256" key="12">
    <source>
        <dbReference type="ARBA" id="ARBA00022859"/>
    </source>
</evidence>
<keyword evidence="13" id="KW-0694">RNA-binding</keyword>
<keyword evidence="9 19" id="KW-0347">Helicase</keyword>
<dbReference type="InterPro" id="IPR011545">
    <property type="entry name" value="DEAD/DEAH_box_helicase_dom"/>
</dbReference>
<organism evidence="19">
    <name type="scientific">Ascaris suum</name>
    <name type="common">Pig roundworm</name>
    <name type="synonym">Ascaris lumbricoides</name>
    <dbReference type="NCBI Taxonomy" id="6253"/>
    <lineage>
        <taxon>Eukaryota</taxon>
        <taxon>Metazoa</taxon>
        <taxon>Ecdysozoa</taxon>
        <taxon>Nematoda</taxon>
        <taxon>Chromadorea</taxon>
        <taxon>Rhabditida</taxon>
        <taxon>Spirurina</taxon>
        <taxon>Ascaridomorpha</taxon>
        <taxon>Ascaridoidea</taxon>
        <taxon>Ascarididae</taxon>
        <taxon>Ascaris</taxon>
    </lineage>
</organism>
<dbReference type="GO" id="GO:0016787">
    <property type="term" value="F:hydrolase activity"/>
    <property type="evidence" value="ECO:0007669"/>
    <property type="project" value="UniProtKB-KW"/>
</dbReference>
<evidence type="ECO:0000256" key="2">
    <source>
        <dbReference type="ARBA" id="ARBA00006866"/>
    </source>
</evidence>
<keyword evidence="8" id="KW-0378">Hydrolase</keyword>
<feature type="domain" description="RLR CTR" evidence="18">
    <location>
        <begin position="869"/>
        <end position="1002"/>
    </location>
</feature>
<dbReference type="Gene3D" id="2.170.150.30">
    <property type="entry name" value="RIG-I-like receptor, C-terminal regulatory domain"/>
    <property type="match status" value="1"/>
</dbReference>
<evidence type="ECO:0000256" key="1">
    <source>
        <dbReference type="ARBA" id="ARBA00004496"/>
    </source>
</evidence>
<dbReference type="InterPro" id="IPR027417">
    <property type="entry name" value="P-loop_NTPase"/>
</dbReference>
<evidence type="ECO:0000256" key="11">
    <source>
        <dbReference type="ARBA" id="ARBA00022840"/>
    </source>
</evidence>
<dbReference type="GO" id="GO:0051607">
    <property type="term" value="P:defense response to virus"/>
    <property type="evidence" value="ECO:0007669"/>
    <property type="project" value="UniProtKB-KW"/>
</dbReference>
<dbReference type="InterPro" id="IPR041204">
    <property type="entry name" value="RIG-I-like_C"/>
</dbReference>
<evidence type="ECO:0000256" key="6">
    <source>
        <dbReference type="ARBA" id="ARBA00022723"/>
    </source>
</evidence>
<keyword evidence="14" id="KW-0051">Antiviral defense</keyword>
<evidence type="ECO:0000259" key="18">
    <source>
        <dbReference type="PROSITE" id="PS51789"/>
    </source>
</evidence>
<evidence type="ECO:0000256" key="9">
    <source>
        <dbReference type="ARBA" id="ARBA00022806"/>
    </source>
</evidence>
<dbReference type="PROSITE" id="PS51194">
    <property type="entry name" value="HELICASE_CTER"/>
    <property type="match status" value="1"/>
</dbReference>
<comment type="catalytic activity">
    <reaction evidence="15">
        <text>ATP + H2O = ADP + phosphate + H(+)</text>
        <dbReference type="Rhea" id="RHEA:13065"/>
        <dbReference type="ChEBI" id="CHEBI:15377"/>
        <dbReference type="ChEBI" id="CHEBI:15378"/>
        <dbReference type="ChEBI" id="CHEBI:30616"/>
        <dbReference type="ChEBI" id="CHEBI:43474"/>
        <dbReference type="ChEBI" id="CHEBI:456216"/>
        <dbReference type="EC" id="3.6.4.13"/>
    </reaction>
    <physiologicalReaction direction="left-to-right" evidence="15">
        <dbReference type="Rhea" id="RHEA:13066"/>
    </physiologicalReaction>
</comment>
<name>F1KSB6_ASCSU</name>
<evidence type="ECO:0000256" key="14">
    <source>
        <dbReference type="ARBA" id="ARBA00023118"/>
    </source>
</evidence>
<evidence type="ECO:0000259" key="16">
    <source>
        <dbReference type="PROSITE" id="PS51192"/>
    </source>
</evidence>
<evidence type="ECO:0000256" key="5">
    <source>
        <dbReference type="ARBA" id="ARBA00022588"/>
    </source>
</evidence>
<evidence type="ECO:0000259" key="17">
    <source>
        <dbReference type="PROSITE" id="PS51194"/>
    </source>
</evidence>
<evidence type="ECO:0000256" key="15">
    <source>
        <dbReference type="ARBA" id="ARBA00049390"/>
    </source>
</evidence>
<keyword evidence="7" id="KW-0547">Nucleotide-binding</keyword>
<dbReference type="GO" id="GO:0045087">
    <property type="term" value="P:innate immune response"/>
    <property type="evidence" value="ECO:0007669"/>
    <property type="project" value="UniProtKB-KW"/>
</dbReference>
<feature type="domain" description="Helicase ATP-binding" evidence="16">
    <location>
        <begin position="314"/>
        <end position="492"/>
    </location>
</feature>
<dbReference type="Pfam" id="PF00270">
    <property type="entry name" value="DEAD"/>
    <property type="match status" value="1"/>
</dbReference>
<comment type="similarity">
    <text evidence="2">Belongs to the helicase family. RLR subfamily.</text>
</comment>
<dbReference type="InterPro" id="IPR038557">
    <property type="entry name" value="RLR_C_sf"/>
</dbReference>
<dbReference type="GO" id="GO:0005737">
    <property type="term" value="C:cytoplasm"/>
    <property type="evidence" value="ECO:0007669"/>
    <property type="project" value="UniProtKB-SubCell"/>
</dbReference>
<keyword evidence="10" id="KW-0862">Zinc</keyword>
<evidence type="ECO:0000256" key="4">
    <source>
        <dbReference type="ARBA" id="ARBA00022490"/>
    </source>
</evidence>
<evidence type="ECO:0000313" key="19">
    <source>
        <dbReference type="EMBL" id="ADY40770.1"/>
    </source>
</evidence>
<dbReference type="GO" id="GO:0003724">
    <property type="term" value="F:RNA helicase activity"/>
    <property type="evidence" value="ECO:0007669"/>
    <property type="project" value="UniProtKB-EC"/>
</dbReference>
<dbReference type="PROSITE" id="PS51192">
    <property type="entry name" value="HELICASE_ATP_BIND_1"/>
    <property type="match status" value="1"/>
</dbReference>
<comment type="subcellular location">
    <subcellularLocation>
        <location evidence="1">Cytoplasm</location>
    </subcellularLocation>
</comment>
<dbReference type="Pfam" id="PF18119">
    <property type="entry name" value="RIG-I_C"/>
    <property type="match status" value="1"/>
</dbReference>
<dbReference type="PANTHER" id="PTHR14074">
    <property type="entry name" value="HELICASE WITH DEATH DOMAIN-RELATED"/>
    <property type="match status" value="1"/>
</dbReference>
<keyword evidence="4" id="KW-0963">Cytoplasm</keyword>
<evidence type="ECO:0000256" key="13">
    <source>
        <dbReference type="ARBA" id="ARBA00022884"/>
    </source>
</evidence>
<reference evidence="19" key="1">
    <citation type="journal article" date="2011" name="Genome Res.">
        <title>Deep small RNA sequencing from the nematode Ascaris reveals conservation, functional diversification, and novel developmental profiles.</title>
        <authorList>
            <person name="Wang J."/>
            <person name="Czech B."/>
            <person name="Crunk A."/>
            <person name="Wallace A."/>
            <person name="Mitreva M."/>
            <person name="Hannon G.J."/>
            <person name="Davis R.E."/>
        </authorList>
    </citation>
    <scope>NUCLEOTIDE SEQUENCE</scope>
</reference>
<dbReference type="EMBL" id="JI165061">
    <property type="protein sequence ID" value="ADY40770.1"/>
    <property type="molecule type" value="mRNA"/>
</dbReference>
<keyword evidence="5" id="KW-0399">Innate immunity</keyword>
<keyword evidence="11" id="KW-0067">ATP-binding</keyword>
<dbReference type="Gene3D" id="3.40.50.300">
    <property type="entry name" value="P-loop containing nucleotide triphosphate hydrolases"/>
    <property type="match status" value="2"/>
</dbReference>
<keyword evidence="6" id="KW-0479">Metal-binding</keyword>
<dbReference type="Pfam" id="PF11648">
    <property type="entry name" value="RIG-I_C-RD"/>
    <property type="match status" value="1"/>
</dbReference>
<dbReference type="Gene3D" id="1.20.1320.30">
    <property type="match status" value="1"/>
</dbReference>
<sequence>MVVTDEEVNGEVVDSTPQVSTLNWKIGFRNLLVENATFRAGHYRLYKHELMKVAFASKEDLLKFKSSFEEAKLTKLNEINEDNLEEFAEIIWENICEDPDEMDKLMTFASGRDHSLWNLINEEILPDSLKYYVMFFVGDPMKMDMITKTLEPIPLCDRLFQSEYESVVKKVRELMIIKLYDQASCYLMRSLPRVVKKGCDPSEWYFDFLDACRNDSANRTIPEFVDPDYRVRMEIHNVKRRMGKTAIAETKVGTSDNGSAVVAVVDEFEETSNRPCRPQERYKKYRLKTFTDEHLALVPDPEPIELRPYQEELVEAACRGVNTIICAPTGSGKTIVATYIIRNHLQEKKDAGETARVAMLVPTVPLVEQQSLALNRYLRKVFWVEGLSGSERVDEDGRAPFVLASHVTIFTPQIFINLLRSIRKGDRLYFNDFTMLVFDECHHCDGDHPYHVLMRMLHDYNGKKPQVVGLTASLPLGSGRANVEAALDHMMDLCAKLSAYSISTVRKHLRNLQEHVTPPIDEVRNARRPQRNMFILAVQNCMTKIETHMRRELEDLRKTLQLRPDEVNFPPHTENRYESFIGALKSRITTDMPGGSVKYQLIKMLDHLGYYYRALTLSDVLPDKFAYDYLANKIRNEATANDARAASIQKELKRLFEAYVKLSELHLSDDDNGESKEIIRLLHNILLKQYEKEPSSRTIIFVTTRMLAEKLSEHLNECRIIDGGPRAIGFVTSSNQSSSFSGQTAAEQRLMIEDFNTGLRKVLVATSVAEEGLDISACNLIIKYNNTGSERSLIQRRGRARAKNSRSILLALDGSIEKRELENIQKEELMRLCLRHIQTKSEEQMKSLVHEKIREQKALRETALAQRKERRALLAGRSFDLCCRLCGAFICKSSDMRVACENQYVCCDPTIWERIEARVHSNSKAISIATLVGKPYCKGTKSCGCNEVIGTIVRLYGAFLPTISARAIVVDDKDERGRMKDEKKWETISREKFFIEPITERDLKVMLTALLNYSKEMHCVLEAEVQMVAERALADAKRERKRAIKYTIDD</sequence>
<dbReference type="GO" id="GO:0046872">
    <property type="term" value="F:metal ion binding"/>
    <property type="evidence" value="ECO:0007669"/>
    <property type="project" value="UniProtKB-KW"/>
</dbReference>
<evidence type="ECO:0000256" key="3">
    <source>
        <dbReference type="ARBA" id="ARBA00012552"/>
    </source>
</evidence>
<keyword evidence="12" id="KW-0391">Immunity</keyword>